<dbReference type="AlphaFoldDB" id="A0A5C5X3Q1"/>
<dbReference type="EMBL" id="SIHI01000001">
    <property type="protein sequence ID" value="TWT56805.1"/>
    <property type="molecule type" value="Genomic_DNA"/>
</dbReference>
<dbReference type="InterPro" id="IPR017850">
    <property type="entry name" value="Alkaline_phosphatase_core_sf"/>
</dbReference>
<evidence type="ECO:0000259" key="1">
    <source>
        <dbReference type="Pfam" id="PF00884"/>
    </source>
</evidence>
<gene>
    <name evidence="2" type="primary">betC_3</name>
    <name evidence="2" type="ORF">KOR42_01600</name>
</gene>
<dbReference type="CDD" id="cd16027">
    <property type="entry name" value="SGSH"/>
    <property type="match status" value="1"/>
</dbReference>
<dbReference type="GO" id="GO:0047753">
    <property type="term" value="F:choline-sulfatase activity"/>
    <property type="evidence" value="ECO:0007669"/>
    <property type="project" value="UniProtKB-EC"/>
</dbReference>
<dbReference type="Gene3D" id="3.40.720.10">
    <property type="entry name" value="Alkaline Phosphatase, subunit A"/>
    <property type="match status" value="1"/>
</dbReference>
<dbReference type="RefSeq" id="WP_146506719.1">
    <property type="nucleotide sequence ID" value="NZ_SIHI01000001.1"/>
</dbReference>
<feature type="domain" description="Sulfatase N-terminal" evidence="1">
    <location>
        <begin position="38"/>
        <end position="312"/>
    </location>
</feature>
<name>A0A5C5X3Q1_9PLAN</name>
<dbReference type="EC" id="3.1.6.6" evidence="2"/>
<accession>A0A5C5X3Q1</accession>
<dbReference type="InterPro" id="IPR052701">
    <property type="entry name" value="GAG_Ulvan_Degrading_Sulfatases"/>
</dbReference>
<keyword evidence="3" id="KW-1185">Reference proteome</keyword>
<dbReference type="PANTHER" id="PTHR43751:SF1">
    <property type="entry name" value="SULFATASE ATSG-RELATED"/>
    <property type="match status" value="1"/>
</dbReference>
<dbReference type="PANTHER" id="PTHR43751">
    <property type="entry name" value="SULFATASE"/>
    <property type="match status" value="1"/>
</dbReference>
<evidence type="ECO:0000313" key="3">
    <source>
        <dbReference type="Proteomes" id="UP000317243"/>
    </source>
</evidence>
<keyword evidence="2" id="KW-0378">Hydrolase</keyword>
<proteinExistence type="predicted"/>
<dbReference type="InterPro" id="IPR000917">
    <property type="entry name" value="Sulfatase_N"/>
</dbReference>
<dbReference type="SUPFAM" id="SSF53649">
    <property type="entry name" value="Alkaline phosphatase-like"/>
    <property type="match status" value="1"/>
</dbReference>
<comment type="caution">
    <text evidence="2">The sequence shown here is derived from an EMBL/GenBank/DDBJ whole genome shotgun (WGS) entry which is preliminary data.</text>
</comment>
<sequence length="486" mass="54348">MFTVQLLGNSQRGLRSFVLLAAAFILTGGDRLTADEPPNVLIIMADDCTYRDLPMYGGENAKTPNLDRLASQSLVFNRAYLSEAMCQPCRAELYTGQYPMRNGCAWNHSSSRPTTTSLPQHLQPLGYRVGLGGKVHVLPKKSFPFEHVAGFDKSCVRNPTMTHDLSGVSEFINREKVEPFCLVVALVDPHVPWVMGDPSQYPPEKLKLPPNIADTERTRDDFSRYLAEITYMDSQVGELLQVLEASGKADETLVLFTSEQGAQFPGCKWTNWDTGLHTALIARWPGKVSPGIRTDALVQYADVAPTLIDLAGGNPDDHPYDGSSFAAVLTGEKDEHRQFVYGLHNNIPEGPAYPIRTISDGTFRLIENLTPDAIYIEKHVMGSRGDGSLNNPYWATWVWDSTENPETYNLVKRFTSRPAKELYKTSDDPYEMTNIADLPEYSAIQNRLETELERWMVEQGDPGIAQDTKEAHRAAKKGKHLYFPED</sequence>
<reference evidence="2 3" key="1">
    <citation type="submission" date="2019-02" db="EMBL/GenBank/DDBJ databases">
        <title>Deep-cultivation of Planctomycetes and their phenomic and genomic characterization uncovers novel biology.</title>
        <authorList>
            <person name="Wiegand S."/>
            <person name="Jogler M."/>
            <person name="Boedeker C."/>
            <person name="Pinto D."/>
            <person name="Vollmers J."/>
            <person name="Rivas-Marin E."/>
            <person name="Kohn T."/>
            <person name="Peeters S.H."/>
            <person name="Heuer A."/>
            <person name="Rast P."/>
            <person name="Oberbeckmann S."/>
            <person name="Bunk B."/>
            <person name="Jeske O."/>
            <person name="Meyerdierks A."/>
            <person name="Storesund J.E."/>
            <person name="Kallscheuer N."/>
            <person name="Luecker S."/>
            <person name="Lage O.M."/>
            <person name="Pohl T."/>
            <person name="Merkel B.J."/>
            <person name="Hornburger P."/>
            <person name="Mueller R.-W."/>
            <person name="Bruemmer F."/>
            <person name="Labrenz M."/>
            <person name="Spormann A.M."/>
            <person name="Op Den Camp H."/>
            <person name="Overmann J."/>
            <person name="Amann R."/>
            <person name="Jetten M.S.M."/>
            <person name="Mascher T."/>
            <person name="Medema M.H."/>
            <person name="Devos D.P."/>
            <person name="Kaster A.-K."/>
            <person name="Ovreas L."/>
            <person name="Rohde M."/>
            <person name="Galperin M.Y."/>
            <person name="Jogler C."/>
        </authorList>
    </citation>
    <scope>NUCLEOTIDE SEQUENCE [LARGE SCALE GENOMIC DNA]</scope>
    <source>
        <strain evidence="2 3">KOR42</strain>
    </source>
</reference>
<dbReference type="OrthoDB" id="9803751at2"/>
<evidence type="ECO:0000313" key="2">
    <source>
        <dbReference type="EMBL" id="TWT56805.1"/>
    </source>
</evidence>
<dbReference type="Proteomes" id="UP000317243">
    <property type="component" value="Unassembled WGS sequence"/>
</dbReference>
<dbReference type="Pfam" id="PF00884">
    <property type="entry name" value="Sulfatase"/>
    <property type="match status" value="1"/>
</dbReference>
<protein>
    <submittedName>
        <fullName evidence="2">Choline-sulfatase</fullName>
        <ecNumber evidence="2">3.1.6.6</ecNumber>
    </submittedName>
</protein>
<organism evidence="2 3">
    <name type="scientific">Thalassoglobus neptunius</name>
    <dbReference type="NCBI Taxonomy" id="1938619"/>
    <lineage>
        <taxon>Bacteria</taxon>
        <taxon>Pseudomonadati</taxon>
        <taxon>Planctomycetota</taxon>
        <taxon>Planctomycetia</taxon>
        <taxon>Planctomycetales</taxon>
        <taxon>Planctomycetaceae</taxon>
        <taxon>Thalassoglobus</taxon>
    </lineage>
</organism>